<dbReference type="InterPro" id="IPR041726">
    <property type="entry name" value="ACAD10_11_N"/>
</dbReference>
<dbReference type="PANTHER" id="PTHR47829:SF1">
    <property type="entry name" value="HAD FAMILY PHOSPHATASE"/>
    <property type="match status" value="1"/>
</dbReference>
<dbReference type="Pfam" id="PF01636">
    <property type="entry name" value="APH"/>
    <property type="match status" value="1"/>
</dbReference>
<comment type="caution">
    <text evidence="2">The sequence shown here is derived from an EMBL/GenBank/DDBJ whole genome shotgun (WGS) entry which is preliminary data.</text>
</comment>
<gene>
    <name evidence="2" type="ORF">EPUL_000144</name>
</gene>
<dbReference type="STRING" id="225359.A0A2S4Q2C1"/>
<dbReference type="EMBL" id="PEDP01000001">
    <property type="protein sequence ID" value="POS88453.1"/>
    <property type="molecule type" value="Genomic_DNA"/>
</dbReference>
<protein>
    <recommendedName>
        <fullName evidence="1">Aminoglycoside phosphotransferase domain-containing protein</fullName>
    </recommendedName>
</protein>
<reference evidence="2 3" key="1">
    <citation type="submission" date="2017-10" db="EMBL/GenBank/DDBJ databases">
        <title>Development of genomic resources for the powdery mildew, Erysiphe pulchra.</title>
        <authorList>
            <person name="Wadl P.A."/>
            <person name="Mack B.M."/>
            <person name="Moore G."/>
            <person name="Beltz S.B."/>
        </authorList>
    </citation>
    <scope>NUCLEOTIDE SEQUENCE [LARGE SCALE GENOMIC DNA]</scope>
    <source>
        <strain evidence="2">Cflorida</strain>
    </source>
</reference>
<evidence type="ECO:0000313" key="2">
    <source>
        <dbReference type="EMBL" id="POS88453.1"/>
    </source>
</evidence>
<keyword evidence="3" id="KW-1185">Reference proteome</keyword>
<organism evidence="2 3">
    <name type="scientific">Erysiphe pulchra</name>
    <dbReference type="NCBI Taxonomy" id="225359"/>
    <lineage>
        <taxon>Eukaryota</taxon>
        <taxon>Fungi</taxon>
        <taxon>Dikarya</taxon>
        <taxon>Ascomycota</taxon>
        <taxon>Pezizomycotina</taxon>
        <taxon>Leotiomycetes</taxon>
        <taxon>Erysiphales</taxon>
        <taxon>Erysiphaceae</taxon>
        <taxon>Erysiphe</taxon>
    </lineage>
</organism>
<accession>A0A2S4Q2C1</accession>
<proteinExistence type="predicted"/>
<dbReference type="InterPro" id="IPR011009">
    <property type="entry name" value="Kinase-like_dom_sf"/>
</dbReference>
<evidence type="ECO:0000313" key="3">
    <source>
        <dbReference type="Proteomes" id="UP000237438"/>
    </source>
</evidence>
<feature type="domain" description="Aminoglycoside phosphotransferase" evidence="1">
    <location>
        <begin position="31"/>
        <end position="265"/>
    </location>
</feature>
<dbReference type="AlphaFoldDB" id="A0A2S4Q2C1"/>
<dbReference type="CDD" id="cd05154">
    <property type="entry name" value="ACAD10_11_N-like"/>
    <property type="match status" value="1"/>
</dbReference>
<name>A0A2S4Q2C1_9PEZI</name>
<evidence type="ECO:0000259" key="1">
    <source>
        <dbReference type="Pfam" id="PF01636"/>
    </source>
</evidence>
<dbReference type="SUPFAM" id="SSF56112">
    <property type="entry name" value="Protein kinase-like (PK-like)"/>
    <property type="match status" value="1"/>
</dbReference>
<dbReference type="Gene3D" id="3.90.1200.10">
    <property type="match status" value="1"/>
</dbReference>
<dbReference type="InterPro" id="IPR052898">
    <property type="entry name" value="ACAD10-like"/>
</dbReference>
<dbReference type="Proteomes" id="UP000237438">
    <property type="component" value="Unassembled WGS sequence"/>
</dbReference>
<dbReference type="InterPro" id="IPR002575">
    <property type="entry name" value="Aminoglycoside_PTrfase"/>
</dbReference>
<sequence length="360" mass="41206">MVESIRQQIDIKSLEAYLCKNLVQLKTPISLKQFEFGQSNPTYQITTNDFSKYVLRKKPPGALLSVTAHQIEREYRVLRALEKTNLPVPRVYCLCNDDSVIGTPFYIMDFLDGRIIEDPDMPGLQPEEKKEMWYDAVRTLAKLHSINPIDVGLQDFGKNSGFYDRQIKTFTKVCQVQANIKDVETQEIVGAIPHTEEMLCYFSDKKIQPQDRSCLTHGDYKIDNLVFHKTEPRVIGILDWEMATIGHPLSDLSNLTTPIRIEIQPQAKLIELFTMDNKRELAKLYAETAGWDPSSDLSWGSAFAFFRLTAILQGIASRYALRQASSAKAMDMARCRHHAAQLTWEQVQMNMKNGKKHSKL</sequence>
<dbReference type="Gene3D" id="3.30.200.20">
    <property type="entry name" value="Phosphorylase Kinase, domain 1"/>
    <property type="match status" value="1"/>
</dbReference>
<dbReference type="PANTHER" id="PTHR47829">
    <property type="entry name" value="HYDROLASE, PUTATIVE (AFU_ORTHOLOGUE AFUA_1G12880)-RELATED"/>
    <property type="match status" value="1"/>
</dbReference>
<dbReference type="OrthoDB" id="191037at2759"/>